<sequence>MPSALLCLTVFYTALLSVLAGTSFDAAESQGIQAEPITPWRGLSIVVTLLSSAPPRNQYLLHAKPVLSCEGHKVLYDVNATFGDVYLPSIWAKPVTSYVQTDGFAVMDPDRPEPGGCLYPETGPYAVPPINAIARALMNVTDSTHAVSDTCTGKLYSITANDDSFSVCVTDPGRRITITGNDLLLDVSYADHVEVESNGGAATGCKQVSFPIPVTPIGKSLLTGSPSASAL</sequence>
<accession>A0AAV0TRG5</accession>
<comment type="caution">
    <text evidence="2">The sequence shown here is derived from an EMBL/GenBank/DDBJ whole genome shotgun (WGS) entry which is preliminary data.</text>
</comment>
<evidence type="ECO:0000313" key="3">
    <source>
        <dbReference type="Proteomes" id="UP001162031"/>
    </source>
</evidence>
<keyword evidence="1" id="KW-0732">Signal</keyword>
<keyword evidence="3" id="KW-1185">Reference proteome</keyword>
<protein>
    <submittedName>
        <fullName evidence="2">Uncharacterized protein</fullName>
    </submittedName>
</protein>
<name>A0AAV0TRG5_HYABA</name>
<organism evidence="2 3">
    <name type="scientific">Hyaloperonospora brassicae</name>
    <name type="common">Brassica downy mildew</name>
    <name type="synonym">Peronospora brassicae</name>
    <dbReference type="NCBI Taxonomy" id="162125"/>
    <lineage>
        <taxon>Eukaryota</taxon>
        <taxon>Sar</taxon>
        <taxon>Stramenopiles</taxon>
        <taxon>Oomycota</taxon>
        <taxon>Peronosporomycetes</taxon>
        <taxon>Peronosporales</taxon>
        <taxon>Peronosporaceae</taxon>
        <taxon>Hyaloperonospora</taxon>
    </lineage>
</organism>
<dbReference type="EMBL" id="CANTFL010000563">
    <property type="protein sequence ID" value="CAI5724704.1"/>
    <property type="molecule type" value="Genomic_DNA"/>
</dbReference>
<reference evidence="2" key="1">
    <citation type="submission" date="2022-12" db="EMBL/GenBank/DDBJ databases">
        <authorList>
            <person name="Webb A."/>
        </authorList>
    </citation>
    <scope>NUCLEOTIDE SEQUENCE</scope>
    <source>
        <strain evidence="2">Hp1</strain>
    </source>
</reference>
<gene>
    <name evidence="2" type="ORF">HBR001_LOCUS3424</name>
</gene>
<evidence type="ECO:0000313" key="2">
    <source>
        <dbReference type="EMBL" id="CAI5724704.1"/>
    </source>
</evidence>
<feature type="signal peptide" evidence="1">
    <location>
        <begin position="1"/>
        <end position="20"/>
    </location>
</feature>
<feature type="chain" id="PRO_5044010012" evidence="1">
    <location>
        <begin position="21"/>
        <end position="231"/>
    </location>
</feature>
<dbReference type="Proteomes" id="UP001162031">
    <property type="component" value="Unassembled WGS sequence"/>
</dbReference>
<dbReference type="AlphaFoldDB" id="A0AAV0TRG5"/>
<proteinExistence type="predicted"/>
<evidence type="ECO:0000256" key="1">
    <source>
        <dbReference type="SAM" id="SignalP"/>
    </source>
</evidence>